<feature type="domain" description="Nephrocystin 3-like N-terminal" evidence="2">
    <location>
        <begin position="321"/>
        <end position="499"/>
    </location>
</feature>
<keyword evidence="5" id="KW-1185">Reference proteome</keyword>
<dbReference type="PANTHER" id="PTHR10039">
    <property type="entry name" value="AMELOGENIN"/>
    <property type="match status" value="1"/>
</dbReference>
<evidence type="ECO:0000313" key="4">
    <source>
        <dbReference type="EMBL" id="CZR58782.1"/>
    </source>
</evidence>
<proteinExistence type="predicted"/>
<dbReference type="OrthoDB" id="443402at2759"/>
<dbReference type="SUPFAM" id="SSF52540">
    <property type="entry name" value="P-loop containing nucleoside triphosphate hydrolases"/>
    <property type="match status" value="1"/>
</dbReference>
<organism evidence="4 5">
    <name type="scientific">Phialocephala subalpina</name>
    <dbReference type="NCBI Taxonomy" id="576137"/>
    <lineage>
        <taxon>Eukaryota</taxon>
        <taxon>Fungi</taxon>
        <taxon>Dikarya</taxon>
        <taxon>Ascomycota</taxon>
        <taxon>Pezizomycotina</taxon>
        <taxon>Leotiomycetes</taxon>
        <taxon>Helotiales</taxon>
        <taxon>Mollisiaceae</taxon>
        <taxon>Phialocephala</taxon>
        <taxon>Phialocephala fortinii species complex</taxon>
    </lineage>
</organism>
<keyword evidence="1" id="KW-0677">Repeat</keyword>
<gene>
    <name evidence="4" type="ORF">PAC_08674</name>
</gene>
<dbReference type="Gene3D" id="3.40.50.300">
    <property type="entry name" value="P-loop containing nucleotide triphosphate hydrolases"/>
    <property type="match status" value="1"/>
</dbReference>
<dbReference type="AlphaFoldDB" id="A0A1L7X190"/>
<evidence type="ECO:0000313" key="5">
    <source>
        <dbReference type="Proteomes" id="UP000184330"/>
    </source>
</evidence>
<evidence type="ECO:0000256" key="1">
    <source>
        <dbReference type="ARBA" id="ARBA00022737"/>
    </source>
</evidence>
<reference evidence="4 5" key="1">
    <citation type="submission" date="2016-03" db="EMBL/GenBank/DDBJ databases">
        <authorList>
            <person name="Ploux O."/>
        </authorList>
    </citation>
    <scope>NUCLEOTIDE SEQUENCE [LARGE SCALE GENOMIC DNA]</scope>
    <source>
        <strain evidence="4 5">UAMH 11012</strain>
    </source>
</reference>
<dbReference type="Pfam" id="PF25053">
    <property type="entry name" value="DUF7791"/>
    <property type="match status" value="1"/>
</dbReference>
<dbReference type="STRING" id="576137.A0A1L7X190"/>
<feature type="domain" description="DUF7791" evidence="3">
    <location>
        <begin position="609"/>
        <end position="758"/>
    </location>
</feature>
<dbReference type="InterPro" id="IPR027417">
    <property type="entry name" value="P-loop_NTPase"/>
</dbReference>
<dbReference type="PANTHER" id="PTHR10039:SF5">
    <property type="entry name" value="NACHT DOMAIN-CONTAINING PROTEIN"/>
    <property type="match status" value="1"/>
</dbReference>
<protein>
    <submittedName>
        <fullName evidence="4">Uncharacterized protein</fullName>
    </submittedName>
</protein>
<dbReference type="Proteomes" id="UP000184330">
    <property type="component" value="Unassembled WGS sequence"/>
</dbReference>
<evidence type="ECO:0000259" key="3">
    <source>
        <dbReference type="Pfam" id="PF25053"/>
    </source>
</evidence>
<dbReference type="EMBL" id="FJOG01000012">
    <property type="protein sequence ID" value="CZR58782.1"/>
    <property type="molecule type" value="Genomic_DNA"/>
</dbReference>
<name>A0A1L7X190_9HELO</name>
<dbReference type="InterPro" id="IPR056884">
    <property type="entry name" value="NPHP3-like_N"/>
</dbReference>
<dbReference type="Pfam" id="PF24883">
    <property type="entry name" value="NPHP3_N"/>
    <property type="match status" value="1"/>
</dbReference>
<evidence type="ECO:0000259" key="2">
    <source>
        <dbReference type="Pfam" id="PF24883"/>
    </source>
</evidence>
<accession>A0A1L7X190</accession>
<dbReference type="InterPro" id="IPR056693">
    <property type="entry name" value="DUF7791"/>
</dbReference>
<sequence length="1032" mass="118239">MDPLSALSLAGNVVQFIDFGITLLSGAFRLYKSPSGALPVNDEIELITDDLKALIVKLKGSDYATTLPDDGLQRISFGKICEGATEVAEELLRRLSKLKLRDGKQGNFISSIQQAVKTCWKEKEINELLKRLKSFKEALETRVLFSLRQSLDNHSIYASARFDQLDIQTQHIAKTLLESGRQTTQNICQEMSIQLNEQTLAFTQLMSRLESLNRDDHRQTRDTFNEIMRTSLARRRNSPGTSIEGSGKPRLEYTEIVSDIEMLDVSDTIESTLRTFVGESILWQVQYPGMTSRYEDVIEAHPKTFEWAFCDSTAEQCSWSNLSQWLQQSNGVYWICGKAGSGKSTLMKHIFDDERTTTFLKAWAGPTPLVIATFFFWNSGTNEQRSQKGLLRSLLFQILSKHPGLIPIVAPQQWAELYSRNIMRNESGINRLNRLIEGDFPLRSLEGMFRALLNQKIYDLKICFMVDGLDEFEGDHEEISTFFSEVASFPGIKVCLSSRPWPVFEELFAACPKLRLQDLTYRDIKYYVSDKMRRNSAFQRLELEEPLEAPTLIEEIVEKAKGVFIWVKLVVQSLLNGLRNQDELSDLKARLRDLPEEIKPLYRQLLNLVEPVYVPWVSKAFQIVRNVHDLSTDPFRNSFSHLPGVKPLSLVAFWQVMNPGLDQTDLDDPSAQKYSYKCKRFEVQLKARCAGLLEISNTRGETVTGKDRVVQYFHRTARDFLETSASSTKLLLDTANIDFRLNISLMRSCIGSLRIVSARPTGGPWPEQTKTIHGLVNDFMMYAYHAEERLEDPKAQAGLLDQLSSFMAMQSKEKRNGSCHWITEMWPLGGDPDFIDLVTLYGLRTYVEKKLQQYGTSEMKSIAAELLQYLLPIQDCFVCYGMPVPKLEMVSLLLDYGAETMTYNSSFQSTWENVVYYMLNTTMLNDCHVESSMIEYNPRVLHLRYGEVMKMIASVGTPADENTPGPATEEERSFDRIEKLLMKTFPQETSTVMSKLHWLYPEHSHTSSKRTREPEECTEDWLRRPKRLKVDL</sequence>